<gene>
    <name evidence="1" type="ORF">FMOSSE_LOCUS14253</name>
</gene>
<dbReference type="EMBL" id="CAJVPP010010366">
    <property type="protein sequence ID" value="CAG8709910.1"/>
    <property type="molecule type" value="Genomic_DNA"/>
</dbReference>
<evidence type="ECO:0000313" key="1">
    <source>
        <dbReference type="EMBL" id="CAG8709910.1"/>
    </source>
</evidence>
<dbReference type="Proteomes" id="UP000789375">
    <property type="component" value="Unassembled WGS sequence"/>
</dbReference>
<evidence type="ECO:0000313" key="2">
    <source>
        <dbReference type="Proteomes" id="UP000789375"/>
    </source>
</evidence>
<reference evidence="1" key="1">
    <citation type="submission" date="2021-06" db="EMBL/GenBank/DDBJ databases">
        <authorList>
            <person name="Kallberg Y."/>
            <person name="Tangrot J."/>
            <person name="Rosling A."/>
        </authorList>
    </citation>
    <scope>NUCLEOTIDE SEQUENCE</scope>
    <source>
        <strain evidence="1">87-6 pot B 2015</strain>
    </source>
</reference>
<accession>A0A9N9N7T2</accession>
<keyword evidence="2" id="KW-1185">Reference proteome</keyword>
<protein>
    <submittedName>
        <fullName evidence="1">5346_t:CDS:1</fullName>
    </submittedName>
</protein>
<feature type="non-terminal residue" evidence="1">
    <location>
        <position position="1"/>
    </location>
</feature>
<sequence length="60" mass="7536">VPNDRYIDYIWDPNYLLTGINYGDRIQTKNMPIYYQNLPILYDHYTPQIWVERKKEQLWR</sequence>
<organism evidence="1 2">
    <name type="scientific">Funneliformis mosseae</name>
    <name type="common">Endomycorrhizal fungus</name>
    <name type="synonym">Glomus mosseae</name>
    <dbReference type="NCBI Taxonomy" id="27381"/>
    <lineage>
        <taxon>Eukaryota</taxon>
        <taxon>Fungi</taxon>
        <taxon>Fungi incertae sedis</taxon>
        <taxon>Mucoromycota</taxon>
        <taxon>Glomeromycotina</taxon>
        <taxon>Glomeromycetes</taxon>
        <taxon>Glomerales</taxon>
        <taxon>Glomeraceae</taxon>
        <taxon>Funneliformis</taxon>
    </lineage>
</organism>
<dbReference type="AlphaFoldDB" id="A0A9N9N7T2"/>
<name>A0A9N9N7T2_FUNMO</name>
<proteinExistence type="predicted"/>
<comment type="caution">
    <text evidence="1">The sequence shown here is derived from an EMBL/GenBank/DDBJ whole genome shotgun (WGS) entry which is preliminary data.</text>
</comment>